<dbReference type="AlphaFoldDB" id="A0A382XCA2"/>
<proteinExistence type="predicted"/>
<dbReference type="EMBL" id="UINC01166329">
    <property type="protein sequence ID" value="SVD68225.1"/>
    <property type="molecule type" value="Genomic_DNA"/>
</dbReference>
<dbReference type="SUPFAM" id="SSF49899">
    <property type="entry name" value="Concanavalin A-like lectins/glucanases"/>
    <property type="match status" value="1"/>
</dbReference>
<reference evidence="1" key="1">
    <citation type="submission" date="2018-05" db="EMBL/GenBank/DDBJ databases">
        <authorList>
            <person name="Lanie J.A."/>
            <person name="Ng W.-L."/>
            <person name="Kazmierczak K.M."/>
            <person name="Andrzejewski T.M."/>
            <person name="Davidsen T.M."/>
            <person name="Wayne K.J."/>
            <person name="Tettelin H."/>
            <person name="Glass J.I."/>
            <person name="Rusch D."/>
            <person name="Podicherti R."/>
            <person name="Tsui H.-C.T."/>
            <person name="Winkler M.E."/>
        </authorList>
    </citation>
    <scope>NUCLEOTIDE SEQUENCE</scope>
</reference>
<name>A0A382XCA2_9ZZZZ</name>
<evidence type="ECO:0008006" key="2">
    <source>
        <dbReference type="Google" id="ProtNLM"/>
    </source>
</evidence>
<dbReference type="Gene3D" id="2.60.120.200">
    <property type="match status" value="1"/>
</dbReference>
<sequence>MYFKHISRIHVIVLFLTSTIVSVNLVEAQQFVTDGLVAFYTLDKADIEAGVVKDVSGNGNDAKIMGTNSPSIVTAKIGQSLQLDGKKVYVEIPRLGEMEQASVECWALRTSFDGENAGVISTFMWEAGKVHFKFQKHQNITVHKHDGVKLGEAFKFDVKTWYHIIYTCDTKADKLSLYINGKWIQDGKAGKTPQNM</sequence>
<accession>A0A382XCA2</accession>
<feature type="non-terminal residue" evidence="1">
    <location>
        <position position="196"/>
    </location>
</feature>
<dbReference type="Pfam" id="PF13385">
    <property type="entry name" value="Laminin_G_3"/>
    <property type="match status" value="1"/>
</dbReference>
<protein>
    <recommendedName>
        <fullName evidence="2">LamG-like jellyroll fold domain-containing protein</fullName>
    </recommendedName>
</protein>
<dbReference type="InterPro" id="IPR013320">
    <property type="entry name" value="ConA-like_dom_sf"/>
</dbReference>
<gene>
    <name evidence="1" type="ORF">METZ01_LOCUS421079</name>
</gene>
<organism evidence="1">
    <name type="scientific">marine metagenome</name>
    <dbReference type="NCBI Taxonomy" id="408172"/>
    <lineage>
        <taxon>unclassified sequences</taxon>
        <taxon>metagenomes</taxon>
        <taxon>ecological metagenomes</taxon>
    </lineage>
</organism>
<evidence type="ECO:0000313" key="1">
    <source>
        <dbReference type="EMBL" id="SVD68225.1"/>
    </source>
</evidence>